<dbReference type="InterPro" id="IPR023346">
    <property type="entry name" value="Lysozyme-like_dom_sf"/>
</dbReference>
<evidence type="ECO:0000256" key="6">
    <source>
        <dbReference type="ARBA" id="ARBA00022676"/>
    </source>
</evidence>
<comment type="caution">
    <text evidence="15">The sequence shown here is derived from an EMBL/GenBank/DDBJ whole genome shotgun (WGS) entry which is preliminary data.</text>
</comment>
<dbReference type="InterPro" id="IPR009647">
    <property type="entry name" value="PBP_C"/>
</dbReference>
<dbReference type="InterPro" id="IPR011815">
    <property type="entry name" value="PBP_1c"/>
</dbReference>
<proteinExistence type="inferred from homology"/>
<comment type="catalytic activity">
    <reaction evidence="11">
        <text>[GlcNAc-(1-&gt;4)-Mur2Ac(oyl-L-Ala-gamma-D-Glu-L-Lys-D-Ala-D-Ala)](n)-di-trans,octa-cis-undecaprenyl diphosphate + beta-D-GlcNAc-(1-&gt;4)-Mur2Ac(oyl-L-Ala-gamma-D-Glu-L-Lys-D-Ala-D-Ala)-di-trans,octa-cis-undecaprenyl diphosphate = [GlcNAc-(1-&gt;4)-Mur2Ac(oyl-L-Ala-gamma-D-Glu-L-Lys-D-Ala-D-Ala)](n+1)-di-trans,octa-cis-undecaprenyl diphosphate + di-trans,octa-cis-undecaprenyl diphosphate + H(+)</text>
        <dbReference type="Rhea" id="RHEA:23708"/>
        <dbReference type="Rhea" id="RHEA-COMP:9602"/>
        <dbReference type="Rhea" id="RHEA-COMP:9603"/>
        <dbReference type="ChEBI" id="CHEBI:15378"/>
        <dbReference type="ChEBI" id="CHEBI:58405"/>
        <dbReference type="ChEBI" id="CHEBI:60033"/>
        <dbReference type="ChEBI" id="CHEBI:78435"/>
        <dbReference type="EC" id="2.4.99.28"/>
    </reaction>
</comment>
<evidence type="ECO:0000256" key="9">
    <source>
        <dbReference type="ARBA" id="ARBA00023268"/>
    </source>
</evidence>
<evidence type="ECO:0000256" key="1">
    <source>
        <dbReference type="ARBA" id="ARBA00004752"/>
    </source>
</evidence>
<dbReference type="Pfam" id="PF00912">
    <property type="entry name" value="Transgly"/>
    <property type="match status" value="1"/>
</dbReference>
<keyword evidence="4" id="KW-0121">Carboxypeptidase</keyword>
<dbReference type="NCBIfam" id="TIGR02073">
    <property type="entry name" value="PBP_1c"/>
    <property type="match status" value="1"/>
</dbReference>
<dbReference type="SUPFAM" id="SSF53955">
    <property type="entry name" value="Lysozyme-like"/>
    <property type="match status" value="1"/>
</dbReference>
<evidence type="ECO:0000259" key="12">
    <source>
        <dbReference type="Pfam" id="PF00905"/>
    </source>
</evidence>
<dbReference type="InterPro" id="IPR036950">
    <property type="entry name" value="PBP_transglycosylase"/>
</dbReference>
<dbReference type="SUPFAM" id="SSF56601">
    <property type="entry name" value="beta-lactamase/transpeptidase-like"/>
    <property type="match status" value="1"/>
</dbReference>
<feature type="domain" description="Glycosyl transferase family 51" evidence="13">
    <location>
        <begin position="67"/>
        <end position="231"/>
    </location>
</feature>
<keyword evidence="9" id="KW-0511">Multifunctional enzyme</keyword>
<dbReference type="InterPro" id="IPR001264">
    <property type="entry name" value="Glyco_trans_51"/>
</dbReference>
<evidence type="ECO:0000256" key="2">
    <source>
        <dbReference type="ARBA" id="ARBA00007090"/>
    </source>
</evidence>
<evidence type="ECO:0000256" key="10">
    <source>
        <dbReference type="ARBA" id="ARBA00044770"/>
    </source>
</evidence>
<evidence type="ECO:0000259" key="14">
    <source>
        <dbReference type="Pfam" id="PF06832"/>
    </source>
</evidence>
<feature type="domain" description="Penicillin-binding C-terminal" evidence="14">
    <location>
        <begin position="695"/>
        <end position="778"/>
    </location>
</feature>
<comment type="similarity">
    <text evidence="2">In the C-terminal section; belongs to the transpeptidase family.</text>
</comment>
<keyword evidence="8" id="KW-0378">Hydrolase</keyword>
<evidence type="ECO:0000313" key="15">
    <source>
        <dbReference type="EMBL" id="MBQ0935387.1"/>
    </source>
</evidence>
<dbReference type="Pfam" id="PF00905">
    <property type="entry name" value="Transpeptidase"/>
    <property type="match status" value="1"/>
</dbReference>
<evidence type="ECO:0000256" key="3">
    <source>
        <dbReference type="ARBA" id="ARBA00007739"/>
    </source>
</evidence>
<dbReference type="InterPro" id="IPR012338">
    <property type="entry name" value="Beta-lactam/transpept-like"/>
</dbReference>
<dbReference type="Gene3D" id="3.40.710.10">
    <property type="entry name" value="DD-peptidase/beta-lactamase superfamily"/>
    <property type="match status" value="1"/>
</dbReference>
<dbReference type="RefSeq" id="WP_210808297.1">
    <property type="nucleotide sequence ID" value="NZ_JAGQDG010000003.1"/>
</dbReference>
<dbReference type="Pfam" id="PF06832">
    <property type="entry name" value="BiPBP_C"/>
    <property type="match status" value="1"/>
</dbReference>
<dbReference type="EMBL" id="JAGQDG010000003">
    <property type="protein sequence ID" value="MBQ0935387.1"/>
    <property type="molecule type" value="Genomic_DNA"/>
</dbReference>
<dbReference type="InterPro" id="IPR050396">
    <property type="entry name" value="Glycosyltr_51/Transpeptidase"/>
</dbReference>
<evidence type="ECO:0000256" key="7">
    <source>
        <dbReference type="ARBA" id="ARBA00022679"/>
    </source>
</evidence>
<keyword evidence="7" id="KW-0808">Transferase</keyword>
<evidence type="ECO:0000259" key="13">
    <source>
        <dbReference type="Pfam" id="PF00912"/>
    </source>
</evidence>
<feature type="domain" description="Penicillin-binding protein transpeptidase" evidence="12">
    <location>
        <begin position="354"/>
        <end position="606"/>
    </location>
</feature>
<evidence type="ECO:0000256" key="11">
    <source>
        <dbReference type="ARBA" id="ARBA00049902"/>
    </source>
</evidence>
<dbReference type="PANTHER" id="PTHR32282">
    <property type="entry name" value="BINDING PROTEIN TRANSPEPTIDASE, PUTATIVE-RELATED"/>
    <property type="match status" value="1"/>
</dbReference>
<dbReference type="Gene3D" id="1.10.3810.10">
    <property type="entry name" value="Biosynthetic peptidoglycan transglycosylase-like"/>
    <property type="match status" value="1"/>
</dbReference>
<dbReference type="Proteomes" id="UP000672097">
    <property type="component" value="Unassembled WGS sequence"/>
</dbReference>
<evidence type="ECO:0000256" key="4">
    <source>
        <dbReference type="ARBA" id="ARBA00022645"/>
    </source>
</evidence>
<name>A0ABS5DW62_9BURK</name>
<keyword evidence="5" id="KW-0645">Protease</keyword>
<organism evidence="15 16">
    <name type="scientific">Ideonella paludis</name>
    <dbReference type="NCBI Taxonomy" id="1233411"/>
    <lineage>
        <taxon>Bacteria</taxon>
        <taxon>Pseudomonadati</taxon>
        <taxon>Pseudomonadota</taxon>
        <taxon>Betaproteobacteria</taxon>
        <taxon>Burkholderiales</taxon>
        <taxon>Sphaerotilaceae</taxon>
        <taxon>Ideonella</taxon>
    </lineage>
</organism>
<reference evidence="15 16" key="1">
    <citation type="submission" date="2021-04" db="EMBL/GenBank/DDBJ databases">
        <title>The genome sequence of type strain Ideonella paludis KCTC 32238.</title>
        <authorList>
            <person name="Liu Y."/>
        </authorList>
    </citation>
    <scope>NUCLEOTIDE SEQUENCE [LARGE SCALE GENOMIC DNA]</scope>
    <source>
        <strain evidence="15 16">KCTC 32238</strain>
    </source>
</reference>
<gene>
    <name evidence="15" type="primary">pbpC</name>
    <name evidence="15" type="ORF">KAK11_08615</name>
</gene>
<dbReference type="PANTHER" id="PTHR32282:SF15">
    <property type="entry name" value="PENICILLIN-BINDING PROTEIN 1C"/>
    <property type="match status" value="1"/>
</dbReference>
<comment type="pathway">
    <text evidence="1">Cell wall biogenesis; peptidoglycan biosynthesis.</text>
</comment>
<keyword evidence="16" id="KW-1185">Reference proteome</keyword>
<dbReference type="InterPro" id="IPR001460">
    <property type="entry name" value="PCN-bd_Tpept"/>
</dbReference>
<evidence type="ECO:0000256" key="8">
    <source>
        <dbReference type="ARBA" id="ARBA00022801"/>
    </source>
</evidence>
<dbReference type="EC" id="2.4.99.28" evidence="10"/>
<accession>A0ABS5DW62</accession>
<keyword evidence="6" id="KW-0328">Glycosyltransferase</keyword>
<evidence type="ECO:0000256" key="5">
    <source>
        <dbReference type="ARBA" id="ARBA00022670"/>
    </source>
</evidence>
<evidence type="ECO:0000313" key="16">
    <source>
        <dbReference type="Proteomes" id="UP000672097"/>
    </source>
</evidence>
<protein>
    <recommendedName>
        <fullName evidence="10">peptidoglycan glycosyltransferase</fullName>
        <ecNumber evidence="10">2.4.99.28</ecNumber>
    </recommendedName>
</protein>
<comment type="similarity">
    <text evidence="3">In the N-terminal section; belongs to the glycosyltransferase 51 family.</text>
</comment>
<sequence>MFLGRPVLSAPAAWRRGLLAVLLGAALLPAVQAGVPSFHAVRQAWRPSDLPVLDRHGVVLQTVRVDGSARRLGWVPLTEVSPALMAALVHGEDKRFWQHSGVDWTGLARSAWQNTLNQRTQGGSTLTMQLAGLLDADLARPAGGRSVLGKVSQMSAARDLEARWRKSEILEAYLNLVPMRGEMVGVAAASQTLFGKHPSGLDAQEGAILAALVRAPNANAERVSARACGLLRSLAGQAEQPAAQALQDPRCQGLPLLAANAFARPGVKPLGEQVAPHAARWLWAQTVAQQRAKPGGQSTVASEDQALADTTVGALAQAWPAQISSTLDARIQRLALRALRDQLGELQQRQVTDGAVVVLDNATGEVRAWVGSPGLLSQAPLSGSGAAKLAAGAPDVDAALARRQPGSTLKPFVYGLALERRLITPASLLHDAPTQLAAGAGLYLPQNYNHRYRGWVPVREALASSLNIPAVQVGAMVGPDALFDKLNAAGLKISHSGGFHGYALALGSAEVSLMDLSNAYRSLAQQGRWSPWTAQAAATPKTRVPVPAPQAVFSPEVAFMLGDMLADNAARAPTFGLDSPLVTRGFAAVKTGTSKDMRDNWCIGFTSHYTVGVWVGNARGTPMQRVSGTTGAAPIWHALVQRLHEGQPSMPPAPPGGLVQVAVQQPGQALRSEWFLPGSEPEGVAALSSQAAARSGAAAPRFGIKSPVGGSIYALDPDMPPEVQRIVLDGEPGEWWLNGQRLGRTTAAQPTLAWAPWPGRHHLALRAADGREIQSLRFEVRGATLKPGAKIAKKA</sequence>